<keyword evidence="1" id="KW-0489">Methyltransferase</keyword>
<dbReference type="RefSeq" id="WP_117324777.1">
    <property type="nucleotide sequence ID" value="NZ_QVTE01000001.1"/>
</dbReference>
<dbReference type="Gene3D" id="3.40.50.150">
    <property type="entry name" value="Vaccinia Virus protein VP39"/>
    <property type="match status" value="1"/>
</dbReference>
<dbReference type="PIRSF" id="PIRSF018637">
    <property type="entry name" value="TrmK"/>
    <property type="match status" value="1"/>
</dbReference>
<keyword evidence="2" id="KW-1185">Reference proteome</keyword>
<dbReference type="Gene3D" id="1.10.287.1890">
    <property type="match status" value="1"/>
</dbReference>
<evidence type="ECO:0000313" key="2">
    <source>
        <dbReference type="Proteomes" id="UP000264541"/>
    </source>
</evidence>
<organism evidence="1 2">
    <name type="scientific">Peribacillus saganii</name>
    <dbReference type="NCBI Taxonomy" id="2303992"/>
    <lineage>
        <taxon>Bacteria</taxon>
        <taxon>Bacillati</taxon>
        <taxon>Bacillota</taxon>
        <taxon>Bacilli</taxon>
        <taxon>Bacillales</taxon>
        <taxon>Bacillaceae</taxon>
        <taxon>Peribacillus</taxon>
    </lineage>
</organism>
<dbReference type="OrthoDB" id="5881184at2"/>
<gene>
    <name evidence="1" type="ORF">D0469_00930</name>
</gene>
<dbReference type="Pfam" id="PF04816">
    <property type="entry name" value="TrmK"/>
    <property type="match status" value="1"/>
</dbReference>
<dbReference type="EMBL" id="QVTE01000001">
    <property type="protein sequence ID" value="RFU71704.1"/>
    <property type="molecule type" value="Genomic_DNA"/>
</dbReference>
<dbReference type="PANTHER" id="PTHR38451:SF1">
    <property type="entry name" value="TRNA (ADENINE(22)-N(1))-METHYLTRANSFERASE"/>
    <property type="match status" value="1"/>
</dbReference>
<accession>A0A372LVX1</accession>
<dbReference type="InterPro" id="IPR006901">
    <property type="entry name" value="TrmK"/>
</dbReference>
<dbReference type="GO" id="GO:0160105">
    <property type="term" value="F:tRNA (adenine(22)-N1)-methyltransferase activity"/>
    <property type="evidence" value="ECO:0007669"/>
    <property type="project" value="InterPro"/>
</dbReference>
<evidence type="ECO:0000313" key="1">
    <source>
        <dbReference type="EMBL" id="RFU71704.1"/>
    </source>
</evidence>
<proteinExistence type="predicted"/>
<sequence length="236" mass="26356">MNHEQLSKRLERVASYIPEGSVLADIGSDHAYLPCYSILNNQASKAIAGEVSDGPYNSARQQVRQTGLDQSISVRKGDGLEVLESGEATCITIAGMGGTLIASILENGKVKLESVERLILQPNVGAYNVRQWLMDNNWAIINEEILEEDGKIYEIIVAEKGDPLKLYQDKKDAGLLFGPFLLKEKNPVFRKKWSMEQEHWKKILKQIEESGQGEAVAEKREELAARIEMAEEALKE</sequence>
<dbReference type="AlphaFoldDB" id="A0A372LVX1"/>
<dbReference type="SUPFAM" id="SSF53335">
    <property type="entry name" value="S-adenosyl-L-methionine-dependent methyltransferases"/>
    <property type="match status" value="1"/>
</dbReference>
<dbReference type="GO" id="GO:0032259">
    <property type="term" value="P:methylation"/>
    <property type="evidence" value="ECO:0007669"/>
    <property type="project" value="UniProtKB-KW"/>
</dbReference>
<dbReference type="Proteomes" id="UP000264541">
    <property type="component" value="Unassembled WGS sequence"/>
</dbReference>
<comment type="caution">
    <text evidence="1">The sequence shown here is derived from an EMBL/GenBank/DDBJ whole genome shotgun (WGS) entry which is preliminary data.</text>
</comment>
<dbReference type="InterPro" id="IPR029063">
    <property type="entry name" value="SAM-dependent_MTases_sf"/>
</dbReference>
<name>A0A372LVX1_9BACI</name>
<protein>
    <submittedName>
        <fullName evidence="1">tRNA (Adenine-N(1))-methyltransferase</fullName>
    </submittedName>
</protein>
<reference evidence="1 2" key="1">
    <citation type="submission" date="2018-08" db="EMBL/GenBank/DDBJ databases">
        <title>Bacillus chawlae sp. nov., Bacillus glennii sp. nov., and Bacillus saganii sp. nov. Isolated from the Vehicle Assembly Building at Kennedy Space Center where the Viking Spacecraft were Assembled.</title>
        <authorList>
            <person name="Seuylemezian A."/>
            <person name="Vaishampayan P."/>
        </authorList>
    </citation>
    <scope>NUCLEOTIDE SEQUENCE [LARGE SCALE GENOMIC DNA]</scope>
    <source>
        <strain evidence="1 2">V47-23a</strain>
    </source>
</reference>
<dbReference type="PANTHER" id="PTHR38451">
    <property type="entry name" value="TRNA (ADENINE(22)-N(1))-METHYLTRANSFERASE"/>
    <property type="match status" value="1"/>
</dbReference>
<keyword evidence="1" id="KW-0808">Transferase</keyword>